<gene>
    <name evidence="1" type="primary">brxC</name>
    <name evidence="1" type="ORF">DW967_16245</name>
</gene>
<protein>
    <submittedName>
        <fullName evidence="1">BREX system P-loop protein BrxC</fullName>
    </submittedName>
</protein>
<dbReference type="NCBIfam" id="NF033441">
    <property type="entry name" value="BREX_BrxC"/>
    <property type="match status" value="1"/>
</dbReference>
<name>A0A413Q2S5_9FIRM</name>
<evidence type="ECO:0000313" key="2">
    <source>
        <dbReference type="Proteomes" id="UP000283721"/>
    </source>
</evidence>
<comment type="caution">
    <text evidence="1">The sequence shown here is derived from an EMBL/GenBank/DDBJ whole genome shotgun (WGS) entry which is preliminary data.</text>
</comment>
<dbReference type="AlphaFoldDB" id="A0A413Q2S5"/>
<dbReference type="InterPro" id="IPR047679">
    <property type="entry name" value="BREX_BrxC"/>
</dbReference>
<organism evidence="1 2">
    <name type="scientific">Agathobacter rectalis</name>
    <dbReference type="NCBI Taxonomy" id="39491"/>
    <lineage>
        <taxon>Bacteria</taxon>
        <taxon>Bacillati</taxon>
        <taxon>Bacillota</taxon>
        <taxon>Clostridia</taxon>
        <taxon>Lachnospirales</taxon>
        <taxon>Lachnospiraceae</taxon>
        <taxon>Agathobacter</taxon>
    </lineage>
</organism>
<accession>A0A413Q2S5</accession>
<proteinExistence type="predicted"/>
<dbReference type="EMBL" id="QSES01000049">
    <property type="protein sequence ID" value="RGZ88026.1"/>
    <property type="molecule type" value="Genomic_DNA"/>
</dbReference>
<evidence type="ECO:0000313" key="1">
    <source>
        <dbReference type="EMBL" id="RGZ88026.1"/>
    </source>
</evidence>
<dbReference type="Proteomes" id="UP000283721">
    <property type="component" value="Unassembled WGS sequence"/>
</dbReference>
<sequence>MKIKEILTIDLSEDITNVIDMENIQEEELLSEIENYIVTDGLASEFDKLADVFSGNVKETGIWLSGFYGSGKSYLGKLWGYILSNPVILGTPARERILQRFTGINNESLIRNDIMALDSKNFMVIKFDIAKQNTNLGIALTMMENFLKTLNIPENAFGILLFHMMMNEKYTDVFQYIQDKSGKDWNNVRKNSLNYFKVIKEIFLANGNNESDFEAVRDSIEKDREHYGAAKLKEELELFLSIKPDVDIVFLFDEASEAINQKKFNLLDLEGISESFSAIKGRVWTMAIAQEKLDDVINNTNINRSNLTKMTDRFKTKIHIEATEVDVIIRNRLLKKTDAGKQLLEDNYTSNSGKITDTAMLVGNGLTKTDSKENYATYYPFYQYQLQLMQNFLFGKKGYTSTNVAARGMIISAYDILKKEMQEEDVFSTANAWKMTKQAQPQPPALLVNRYESAQRVLEDKASIISGRSLLETIHFLEDADSAPATVGNIIKAYISQPDQYFQLEKDIKKALDDLVEARILILNDNQYRITSDIEQRLLDEMNEFAVQSFVRKGFLVEYYKKSSFIKSAGSIVDNGIKYDVYVTTDLDDELTSPARKNLKLKVKSIYSISDDRNADVTEIKNTYQNQQDLIYLIPDNSQFSEIDKMITEIKRIEFIVDKYQRNDIEEAPYIRSFASIKETKEDALKTLIEKSFVNGTIVYLFNVYLLNESNATTMISDQEKALVRNVYTKRLSTQLKEETALKVIKEANDSKLHSYFAGNDFEFFDANGTLIGDKLRVAEAVLDLMKNAFVDGASIENKLLDPPTGYMYGTVVSTVAALMRGGRIIAKFNGSEKFSYRDTDVENIFKSATNFRKASFKGISRSLTASQKNEIVVVLKDFDVSDRNGKKIDWNTNDYDLVCAISKTADEYAGKIKAWREANSKFDSYYPEMKDVESILTGFVANINDQNYIDKAVYFIANKDTFVDAVEKVEVCATFIKNKQTNAESWKNFVKEVNDDLAKAAKNVQVIATATAEFDVAFCLGIMNKYSELQKLYQQIRDEYFKKYSEAASSMTEKYKTLKDKAIALIQEIDALDFTENAIAKSKANSILQFAEGRICETPKITTSIKEYNTKLTYSEVLSANEMFAQKETEINIVDAQLVREKAEEPVVPAPVADDTPTEDIPQPQVVVNTIKRTLPNADITVAEYKSWLLSEIKTMSAMKDTDKVTF</sequence>
<reference evidence="1 2" key="1">
    <citation type="submission" date="2018-08" db="EMBL/GenBank/DDBJ databases">
        <title>A genome reference for cultivated species of the human gut microbiota.</title>
        <authorList>
            <person name="Zou Y."/>
            <person name="Xue W."/>
            <person name="Luo G."/>
        </authorList>
    </citation>
    <scope>NUCLEOTIDE SEQUENCE [LARGE SCALE GENOMIC DNA]</scope>
    <source>
        <strain evidence="1 2">AM47-6BH</strain>
    </source>
</reference>